<evidence type="ECO:0000313" key="2">
    <source>
        <dbReference type="EMBL" id="GLS90737.1"/>
    </source>
</evidence>
<name>A0ABQ6E093_9GAMM</name>
<dbReference type="SUPFAM" id="SSF69593">
    <property type="entry name" value="Glycerol-3-phosphate (1)-acyltransferase"/>
    <property type="match status" value="1"/>
</dbReference>
<accession>A0ABQ6E093</accession>
<evidence type="ECO:0000313" key="3">
    <source>
        <dbReference type="Proteomes" id="UP001157353"/>
    </source>
</evidence>
<reference evidence="3" key="1">
    <citation type="journal article" date="2019" name="Int. J. Syst. Evol. Microbiol.">
        <title>The Global Catalogue of Microorganisms (GCM) 10K type strain sequencing project: providing services to taxonomists for standard genome sequencing and annotation.</title>
        <authorList>
            <consortium name="The Broad Institute Genomics Platform"/>
            <consortium name="The Broad Institute Genome Sequencing Center for Infectious Disease"/>
            <person name="Wu L."/>
            <person name="Ma J."/>
        </authorList>
    </citation>
    <scope>NUCLEOTIDE SEQUENCE [LARGE SCALE GENOMIC DNA]</scope>
    <source>
        <strain evidence="3">NBRC 103166</strain>
    </source>
</reference>
<dbReference type="PANTHER" id="PTHR30068">
    <property type="entry name" value="URONATE ISOMERASE"/>
    <property type="match status" value="1"/>
</dbReference>
<dbReference type="RefSeq" id="WP_284203858.1">
    <property type="nucleotide sequence ID" value="NZ_BSPQ01000005.1"/>
</dbReference>
<protein>
    <submittedName>
        <fullName evidence="2">Acyltransferase</fullName>
    </submittedName>
</protein>
<keyword evidence="2" id="KW-0808">Transferase</keyword>
<dbReference type="PANTHER" id="PTHR30068:SF3">
    <property type="entry name" value="PHOSPHOLIPID_GLYCEROL ACYLTRANSFERASE DOMAIN-CONTAINING PROTEIN"/>
    <property type="match status" value="1"/>
</dbReference>
<dbReference type="InterPro" id="IPR002123">
    <property type="entry name" value="Plipid/glycerol_acylTrfase"/>
</dbReference>
<gene>
    <name evidence="2" type="ORF">GCM10007916_18040</name>
</gene>
<sequence length="369" mass="42057">MPTSSDRFSDIRPYNDDEIQPAIQRVINSDEFMDAIVSFRFSKIAKFAGFMLKPLLRRYFLYKWGGINSIDEMQQVVGGYMKHMIASTTTKFSYSGLENLDANKNYLFVSNHRDIAMDPSFVNWALFSENFRTVRIAIGDNLLSKPFSSDLMRMNKSFIVKRALTAPREMMKAVLQLSDYIFSSLQTDSSIWIAQREGRAKDGFDKTEPAIIKMFYMNGKKKKIAFSDYIKQLNIVPVAVSYELDPCDKQKAKELYDKAETGEYNKSEFEDIESIVRGIVGQKGHVHVAFGKVIDGDFEDAEQVAGAIDEQIYQNYYLHPSNFIAAQQELEKVTESDNQAFAAHLKGIAPELQETVLKMYANPVKNSLS</sequence>
<feature type="domain" description="Phospholipid/glycerol acyltransferase" evidence="1">
    <location>
        <begin position="92"/>
        <end position="194"/>
    </location>
</feature>
<organism evidence="2 3">
    <name type="scientific">Psychromonas marina</name>
    <dbReference type="NCBI Taxonomy" id="88364"/>
    <lineage>
        <taxon>Bacteria</taxon>
        <taxon>Pseudomonadati</taxon>
        <taxon>Pseudomonadota</taxon>
        <taxon>Gammaproteobacteria</taxon>
        <taxon>Alteromonadales</taxon>
        <taxon>Psychromonadaceae</taxon>
        <taxon>Psychromonas</taxon>
    </lineage>
</organism>
<dbReference type="Proteomes" id="UP001157353">
    <property type="component" value="Unassembled WGS sequence"/>
</dbReference>
<evidence type="ECO:0000259" key="1">
    <source>
        <dbReference type="Pfam" id="PF01553"/>
    </source>
</evidence>
<dbReference type="EMBL" id="BSPQ01000005">
    <property type="protein sequence ID" value="GLS90737.1"/>
    <property type="molecule type" value="Genomic_DNA"/>
</dbReference>
<dbReference type="GO" id="GO:0016746">
    <property type="term" value="F:acyltransferase activity"/>
    <property type="evidence" value="ECO:0007669"/>
    <property type="project" value="UniProtKB-KW"/>
</dbReference>
<proteinExistence type="predicted"/>
<dbReference type="Pfam" id="PF01553">
    <property type="entry name" value="Acyltransferase"/>
    <property type="match status" value="1"/>
</dbReference>
<keyword evidence="2" id="KW-0012">Acyltransferase</keyword>
<comment type="caution">
    <text evidence="2">The sequence shown here is derived from an EMBL/GenBank/DDBJ whole genome shotgun (WGS) entry which is preliminary data.</text>
</comment>
<keyword evidence="3" id="KW-1185">Reference proteome</keyword>